<dbReference type="Gene3D" id="6.10.250.540">
    <property type="match status" value="1"/>
</dbReference>
<dbReference type="AlphaFoldDB" id="A0ABD6ETC1"/>
<accession>A0ABD6ETC1</accession>
<reference evidence="8 9" key="1">
    <citation type="submission" date="2024-08" db="EMBL/GenBank/DDBJ databases">
        <title>Gnathostoma spinigerum genome.</title>
        <authorList>
            <person name="Gonzalez-Bertolin B."/>
            <person name="Monzon S."/>
            <person name="Zaballos A."/>
            <person name="Jimenez P."/>
            <person name="Dekumyoy P."/>
            <person name="Varona S."/>
            <person name="Cuesta I."/>
            <person name="Sumanam S."/>
            <person name="Adisakwattana P."/>
            <person name="Gasser R.B."/>
            <person name="Hernandez-Gonzalez A."/>
            <person name="Young N.D."/>
            <person name="Perteguer M.J."/>
        </authorList>
    </citation>
    <scope>NUCLEOTIDE SEQUENCE [LARGE SCALE GENOMIC DNA]</scope>
    <source>
        <strain evidence="8">AL3</strain>
        <tissue evidence="8">Liver</tissue>
    </source>
</reference>
<dbReference type="InterPro" id="IPR036388">
    <property type="entry name" value="WH-like_DNA-bd_sf"/>
</dbReference>
<evidence type="ECO:0000256" key="5">
    <source>
        <dbReference type="RuleBase" id="RU003796"/>
    </source>
</evidence>
<evidence type="ECO:0000256" key="4">
    <source>
        <dbReference type="ARBA" id="ARBA00023163"/>
    </source>
</evidence>
<dbReference type="Pfam" id="PF02319">
    <property type="entry name" value="WHD_E2F_TDP"/>
    <property type="match status" value="1"/>
</dbReference>
<dbReference type="FunFam" id="1.10.10.10:FF:000008">
    <property type="entry name" value="E2F transcription factor 1"/>
    <property type="match status" value="1"/>
</dbReference>
<dbReference type="Pfam" id="PF16421">
    <property type="entry name" value="E2F_CC-MB"/>
    <property type="match status" value="1"/>
</dbReference>
<evidence type="ECO:0000313" key="8">
    <source>
        <dbReference type="EMBL" id="MFH4979792.1"/>
    </source>
</evidence>
<evidence type="ECO:0000313" key="9">
    <source>
        <dbReference type="Proteomes" id="UP001608902"/>
    </source>
</evidence>
<comment type="subcellular location">
    <subcellularLocation>
        <location evidence="5">Nucleus</location>
    </subcellularLocation>
</comment>
<dbReference type="PANTHER" id="PTHR12081">
    <property type="entry name" value="TRANSCRIPTION FACTOR E2F"/>
    <property type="match status" value="1"/>
</dbReference>
<keyword evidence="4 5" id="KW-0804">Transcription</keyword>
<dbReference type="InterPro" id="IPR036390">
    <property type="entry name" value="WH_DNA-bd_sf"/>
</dbReference>
<feature type="region of interest" description="Disordered" evidence="6">
    <location>
        <begin position="444"/>
        <end position="463"/>
    </location>
</feature>
<dbReference type="InterPro" id="IPR037241">
    <property type="entry name" value="E2F-DP_heterodim"/>
</dbReference>
<keyword evidence="2 5" id="KW-0805">Transcription regulation</keyword>
<sequence>MATAGSQSPSAAFQQFCPMRLSATPSNSSRALRFDPVRMTSSGKKSPAAGTLADLSLVPHQDTKYNIPYLRSANGVPNESAGWVDASSPQTPSPSTASGRSGIKVESREKGAEVGLDYAAQYVIQNSPSAQEKARLKLNLTAVDASSSPSPATNTSVIGTHAYDNAYGVPPSIVVESQKTPSARAGSRSQISSSSGGRRRPIAGEAAGPHCQNRNSPSSGMVGNGTSCRVDNSLLVLTKKFMQLKPYVNETGLLNLNEAAEKLGVQKRRLYDITNVLEGIDMIEKMGKNSIRWKTNDERGSCGLEAQRLTDENRELKRHEETLDFLINDIGNALRLAQEDPADKPFSYTRFSDIRAMPGVANHTLIAVKPPTDSYSSIEVTDPVETGQFEILIRNQQKHPMQAFLVPDFDSTSAADICEAKACEAKIAETEGNSINENLSQNKLDNWTQPTDQPTTSISAGQSELTDTLETPSKLCSSSVSDGTTSTYLSALSPLKMLTDGVPQQSGISSNAEGVDTLSTLVSLDPVDEGEPYIYGLGNNDGLHNLFGWS</sequence>
<dbReference type="Gene3D" id="1.10.10.10">
    <property type="entry name" value="Winged helix-like DNA-binding domain superfamily/Winged helix DNA-binding domain"/>
    <property type="match status" value="1"/>
</dbReference>
<feature type="compositionally biased region" description="Low complexity" evidence="6">
    <location>
        <begin position="86"/>
        <end position="98"/>
    </location>
</feature>
<proteinExistence type="inferred from homology"/>
<dbReference type="EMBL" id="JBGFUD010004642">
    <property type="protein sequence ID" value="MFH4979792.1"/>
    <property type="molecule type" value="Genomic_DNA"/>
</dbReference>
<feature type="domain" description="E2F/DP family winged-helix DNA-binding" evidence="7">
    <location>
        <begin position="229"/>
        <end position="295"/>
    </location>
</feature>
<keyword evidence="5" id="KW-0539">Nucleus</keyword>
<dbReference type="Proteomes" id="UP001608902">
    <property type="component" value="Unassembled WGS sequence"/>
</dbReference>
<dbReference type="PANTHER" id="PTHR12081:SF18">
    <property type="entry name" value="TRANSCRIPTION FACTOR E2F2-RELATED"/>
    <property type="match status" value="1"/>
</dbReference>
<feature type="compositionally biased region" description="Low complexity" evidence="6">
    <location>
        <begin position="182"/>
        <end position="196"/>
    </location>
</feature>
<dbReference type="GO" id="GO:0005634">
    <property type="term" value="C:nucleus"/>
    <property type="evidence" value="ECO:0007669"/>
    <property type="project" value="UniProtKB-SubCell"/>
</dbReference>
<dbReference type="SUPFAM" id="SSF144074">
    <property type="entry name" value="E2F-DP heterodimerization region"/>
    <property type="match status" value="1"/>
</dbReference>
<evidence type="ECO:0000259" key="7">
    <source>
        <dbReference type="SMART" id="SM01372"/>
    </source>
</evidence>
<feature type="region of interest" description="Disordered" evidence="6">
    <location>
        <begin position="80"/>
        <end position="108"/>
    </location>
</feature>
<comment type="caution">
    <text evidence="8">The sequence shown here is derived from an EMBL/GenBank/DDBJ whole genome shotgun (WGS) entry which is preliminary data.</text>
</comment>
<protein>
    <recommendedName>
        <fullName evidence="7">E2F/DP family winged-helix DNA-binding domain-containing protein</fullName>
    </recommendedName>
</protein>
<feature type="compositionally biased region" description="Polar residues" evidence="6">
    <location>
        <begin position="212"/>
        <end position="224"/>
    </location>
</feature>
<dbReference type="InterPro" id="IPR032198">
    <property type="entry name" value="E2F_CC-MB"/>
</dbReference>
<organism evidence="8 9">
    <name type="scientific">Gnathostoma spinigerum</name>
    <dbReference type="NCBI Taxonomy" id="75299"/>
    <lineage>
        <taxon>Eukaryota</taxon>
        <taxon>Metazoa</taxon>
        <taxon>Ecdysozoa</taxon>
        <taxon>Nematoda</taxon>
        <taxon>Chromadorea</taxon>
        <taxon>Rhabditida</taxon>
        <taxon>Spirurina</taxon>
        <taxon>Gnathostomatomorpha</taxon>
        <taxon>Gnathostomatoidea</taxon>
        <taxon>Gnathostomatidae</taxon>
        <taxon>Gnathostoma</taxon>
    </lineage>
</organism>
<evidence type="ECO:0000256" key="1">
    <source>
        <dbReference type="ARBA" id="ARBA00010940"/>
    </source>
</evidence>
<name>A0ABD6ETC1_9BILA</name>
<dbReference type="SUPFAM" id="SSF46785">
    <property type="entry name" value="Winged helix' DNA-binding domain"/>
    <property type="match status" value="1"/>
</dbReference>
<evidence type="ECO:0000256" key="6">
    <source>
        <dbReference type="SAM" id="MobiDB-lite"/>
    </source>
</evidence>
<evidence type="ECO:0000256" key="3">
    <source>
        <dbReference type="ARBA" id="ARBA00023125"/>
    </source>
</evidence>
<evidence type="ECO:0000256" key="2">
    <source>
        <dbReference type="ARBA" id="ARBA00023015"/>
    </source>
</evidence>
<dbReference type="InterPro" id="IPR003316">
    <property type="entry name" value="E2F_WHTH_DNA-bd_dom"/>
</dbReference>
<keyword evidence="3 5" id="KW-0238">DNA-binding</keyword>
<dbReference type="SMART" id="SM01372">
    <property type="entry name" value="E2F_TDP"/>
    <property type="match status" value="1"/>
</dbReference>
<dbReference type="InterPro" id="IPR015633">
    <property type="entry name" value="E2F"/>
</dbReference>
<feature type="region of interest" description="Disordered" evidence="6">
    <location>
        <begin position="178"/>
        <end position="224"/>
    </location>
</feature>
<dbReference type="GO" id="GO:0003677">
    <property type="term" value="F:DNA binding"/>
    <property type="evidence" value="ECO:0007669"/>
    <property type="project" value="UniProtKB-KW"/>
</dbReference>
<keyword evidence="9" id="KW-1185">Reference proteome</keyword>
<gene>
    <name evidence="8" type="ORF">AB6A40_006501</name>
</gene>
<comment type="similarity">
    <text evidence="1 5">Belongs to the E2F/DP family.</text>
</comment>